<keyword evidence="9" id="KW-0408">Iron</keyword>
<dbReference type="InterPro" id="IPR005273">
    <property type="entry name" value="Ura-DNA_glyco_family4"/>
</dbReference>
<comment type="similarity">
    <text evidence="2">Belongs to the uracil-DNA glycosylase (UDG) superfamily. Type 4 (UDGa) family.</text>
</comment>
<dbReference type="InterPro" id="IPR051536">
    <property type="entry name" value="UDG_Type-4/5"/>
</dbReference>
<evidence type="ECO:0000256" key="10">
    <source>
        <dbReference type="ARBA" id="ARBA00023014"/>
    </source>
</evidence>
<evidence type="ECO:0000256" key="7">
    <source>
        <dbReference type="ARBA" id="ARBA00022763"/>
    </source>
</evidence>
<evidence type="ECO:0000256" key="9">
    <source>
        <dbReference type="ARBA" id="ARBA00023004"/>
    </source>
</evidence>
<evidence type="ECO:0000256" key="4">
    <source>
        <dbReference type="ARBA" id="ARBA00019403"/>
    </source>
</evidence>
<dbReference type="Proteomes" id="UP000293433">
    <property type="component" value="Unassembled WGS sequence"/>
</dbReference>
<dbReference type="GO" id="GO:0046872">
    <property type="term" value="F:metal ion binding"/>
    <property type="evidence" value="ECO:0007669"/>
    <property type="project" value="UniProtKB-KW"/>
</dbReference>
<evidence type="ECO:0000256" key="3">
    <source>
        <dbReference type="ARBA" id="ARBA00012030"/>
    </source>
</evidence>
<dbReference type="RefSeq" id="WP_130483683.1">
    <property type="nucleotide sequence ID" value="NZ_SGWV01000013.1"/>
</dbReference>
<gene>
    <name evidence="13" type="ORF">EV685_3864</name>
</gene>
<comment type="caution">
    <text evidence="13">The sequence shown here is derived from an EMBL/GenBank/DDBJ whole genome shotgun (WGS) entry which is preliminary data.</text>
</comment>
<dbReference type="NCBIfam" id="TIGR00758">
    <property type="entry name" value="UDG_fam4"/>
    <property type="match status" value="1"/>
</dbReference>
<keyword evidence="6" id="KW-0479">Metal-binding</keyword>
<keyword evidence="10" id="KW-0411">Iron-sulfur</keyword>
<dbReference type="SMART" id="SM00987">
    <property type="entry name" value="UreE_C"/>
    <property type="match status" value="1"/>
</dbReference>
<dbReference type="GO" id="GO:0051539">
    <property type="term" value="F:4 iron, 4 sulfur cluster binding"/>
    <property type="evidence" value="ECO:0007669"/>
    <property type="project" value="UniProtKB-KW"/>
</dbReference>
<dbReference type="GO" id="GO:0006281">
    <property type="term" value="P:DNA repair"/>
    <property type="evidence" value="ECO:0007669"/>
    <property type="project" value="UniProtKB-KW"/>
</dbReference>
<dbReference type="SMART" id="SM00986">
    <property type="entry name" value="UDG"/>
    <property type="match status" value="1"/>
</dbReference>
<reference evidence="13 14" key="1">
    <citation type="submission" date="2019-02" db="EMBL/GenBank/DDBJ databases">
        <title>Genomic Encyclopedia of Type Strains, Phase IV (KMG-IV): sequencing the most valuable type-strain genomes for metagenomic binning, comparative biology and taxonomic classification.</title>
        <authorList>
            <person name="Goeker M."/>
        </authorList>
    </citation>
    <scope>NUCLEOTIDE SEQUENCE [LARGE SCALE GENOMIC DNA]</scope>
    <source>
        <strain evidence="13 14">DSM 10617</strain>
    </source>
</reference>
<dbReference type="InterPro" id="IPR005122">
    <property type="entry name" value="Uracil-DNA_glycosylase-like"/>
</dbReference>
<evidence type="ECO:0000256" key="2">
    <source>
        <dbReference type="ARBA" id="ARBA00006521"/>
    </source>
</evidence>
<evidence type="ECO:0000313" key="13">
    <source>
        <dbReference type="EMBL" id="RZS46833.1"/>
    </source>
</evidence>
<dbReference type="EC" id="3.2.2.27" evidence="3"/>
<dbReference type="PANTHER" id="PTHR33693:SF1">
    <property type="entry name" value="TYPE-4 URACIL-DNA GLYCOSYLASE"/>
    <property type="match status" value="1"/>
</dbReference>
<keyword evidence="8" id="KW-0378">Hydrolase</keyword>
<dbReference type="AlphaFoldDB" id="A0A4V2EUY6"/>
<comment type="catalytic activity">
    <reaction evidence="1">
        <text>Hydrolyzes single-stranded DNA or mismatched double-stranded DNA and polynucleotides, releasing free uracil.</text>
        <dbReference type="EC" id="3.2.2.27"/>
    </reaction>
</comment>
<proteinExistence type="inferred from homology"/>
<dbReference type="Gene3D" id="3.40.470.10">
    <property type="entry name" value="Uracil-DNA glycosylase-like domain"/>
    <property type="match status" value="1"/>
</dbReference>
<keyword evidence="7" id="KW-0227">DNA damage</keyword>
<dbReference type="GO" id="GO:0004844">
    <property type="term" value="F:uracil DNA N-glycosylase activity"/>
    <property type="evidence" value="ECO:0007669"/>
    <property type="project" value="UniProtKB-EC"/>
</dbReference>
<dbReference type="InterPro" id="IPR036895">
    <property type="entry name" value="Uracil-DNA_glycosylase-like_sf"/>
</dbReference>
<dbReference type="OrthoDB" id="5290748at2"/>
<dbReference type="SUPFAM" id="SSF52141">
    <property type="entry name" value="Uracil-DNA glycosylase-like"/>
    <property type="match status" value="1"/>
</dbReference>
<dbReference type="CDD" id="cd10030">
    <property type="entry name" value="UDG-F4_TTUDGA_SPO1dp_like"/>
    <property type="match status" value="1"/>
</dbReference>
<evidence type="ECO:0000256" key="8">
    <source>
        <dbReference type="ARBA" id="ARBA00022801"/>
    </source>
</evidence>
<dbReference type="PANTHER" id="PTHR33693">
    <property type="entry name" value="TYPE-5 URACIL-DNA GLYCOSYLASE"/>
    <property type="match status" value="1"/>
</dbReference>
<accession>A0A4V2EUY6</accession>
<protein>
    <recommendedName>
        <fullName evidence="4">Type-4 uracil-DNA glycosylase</fullName>
        <ecNumber evidence="3">3.2.2.27</ecNumber>
    </recommendedName>
</protein>
<keyword evidence="14" id="KW-1185">Reference proteome</keyword>
<evidence type="ECO:0000256" key="1">
    <source>
        <dbReference type="ARBA" id="ARBA00001400"/>
    </source>
</evidence>
<keyword evidence="11" id="KW-0234">DNA repair</keyword>
<sequence length="280" mass="30233">MVWSERQVAMLAEMGIHLRLPTAESVQQVAPAEVVAGTVPADIAAPTGPATPVARLAAPVAVPVAAPIAWVPDAARSTTLIDPASPVAAMGWDTLADAVAGCRACELCVSRRNTVFGAGNRQARWMLIGEAPGENEDRTGQPFVGEAGQLLDNMLRAAGLTRADGGGEDQVYIANVLKCRPPRNRNPEPHEVERCEPYLQRQVELVRPRLIVALGRFAVQSILRSAEPIGRLRGKVHQYHGVPVVVTYHPGYLLRNPVDKSRVWEDLCLAREVMEGLASR</sequence>
<evidence type="ECO:0000256" key="5">
    <source>
        <dbReference type="ARBA" id="ARBA00022485"/>
    </source>
</evidence>
<feature type="domain" description="Uracil-DNA glycosylase-like" evidence="12">
    <location>
        <begin position="116"/>
        <end position="268"/>
    </location>
</feature>
<dbReference type="Pfam" id="PF03167">
    <property type="entry name" value="UDG"/>
    <property type="match status" value="1"/>
</dbReference>
<evidence type="ECO:0000256" key="6">
    <source>
        <dbReference type="ARBA" id="ARBA00022723"/>
    </source>
</evidence>
<evidence type="ECO:0000256" key="11">
    <source>
        <dbReference type="ARBA" id="ARBA00023204"/>
    </source>
</evidence>
<name>A0A4V2EUY6_9BURK</name>
<keyword evidence="5" id="KW-0004">4Fe-4S</keyword>
<evidence type="ECO:0000259" key="12">
    <source>
        <dbReference type="SMART" id="SM00986"/>
    </source>
</evidence>
<organism evidence="13 14">
    <name type="scientific">Sphaerotilus mobilis</name>
    <dbReference type="NCBI Taxonomy" id="47994"/>
    <lineage>
        <taxon>Bacteria</taxon>
        <taxon>Pseudomonadati</taxon>
        <taxon>Pseudomonadota</taxon>
        <taxon>Betaproteobacteria</taxon>
        <taxon>Burkholderiales</taxon>
        <taxon>Sphaerotilaceae</taxon>
        <taxon>Sphaerotilus</taxon>
    </lineage>
</organism>
<evidence type="ECO:0000313" key="14">
    <source>
        <dbReference type="Proteomes" id="UP000293433"/>
    </source>
</evidence>
<dbReference type="EMBL" id="SGWV01000013">
    <property type="protein sequence ID" value="RZS46833.1"/>
    <property type="molecule type" value="Genomic_DNA"/>
</dbReference>